<dbReference type="VEuPathDB" id="FungiDB:PPTG_24624"/>
<proteinExistence type="predicted"/>
<feature type="chain" id="PRO_5004820100" description="RxLR effector protein" evidence="2">
    <location>
        <begin position="28"/>
        <end position="72"/>
    </location>
</feature>
<evidence type="ECO:0008006" key="4">
    <source>
        <dbReference type="Google" id="ProtNLM"/>
    </source>
</evidence>
<feature type="region of interest" description="Disordered" evidence="1">
    <location>
        <begin position="31"/>
        <end position="58"/>
    </location>
</feature>
<feature type="signal peptide" evidence="2">
    <location>
        <begin position="1"/>
        <end position="27"/>
    </location>
</feature>
<accession>W2LRA7</accession>
<gene>
    <name evidence="3" type="ORF">L917_03217</name>
</gene>
<name>W2LRA7_PHYNI</name>
<evidence type="ECO:0000256" key="1">
    <source>
        <dbReference type="SAM" id="MobiDB-lite"/>
    </source>
</evidence>
<dbReference type="AlphaFoldDB" id="W2LRA7"/>
<evidence type="ECO:0000313" key="3">
    <source>
        <dbReference type="EMBL" id="ETM00029.1"/>
    </source>
</evidence>
<protein>
    <recommendedName>
        <fullName evidence="4">RxLR effector protein</fullName>
    </recommendedName>
</protein>
<dbReference type="EMBL" id="KI678192">
    <property type="protein sequence ID" value="ETM00029.1"/>
    <property type="molecule type" value="Genomic_DNA"/>
</dbReference>
<reference evidence="3" key="1">
    <citation type="submission" date="2013-11" db="EMBL/GenBank/DDBJ databases">
        <title>The Genome Sequence of Phytophthora parasitica CHvinca01.</title>
        <authorList>
            <consortium name="The Broad Institute Genomics Platform"/>
            <person name="Russ C."/>
            <person name="Tyler B."/>
            <person name="Panabieres F."/>
            <person name="Shan W."/>
            <person name="Tripathy S."/>
            <person name="Grunwald N."/>
            <person name="Machado M."/>
            <person name="Johnson C.S."/>
            <person name="Arredondo F."/>
            <person name="Hong C."/>
            <person name="Coffey M."/>
            <person name="Young S.K."/>
            <person name="Zeng Q."/>
            <person name="Gargeya S."/>
            <person name="Fitzgerald M."/>
            <person name="Abouelleil A."/>
            <person name="Alvarado L."/>
            <person name="Chapman S.B."/>
            <person name="Gainer-Dewar J."/>
            <person name="Goldberg J."/>
            <person name="Griggs A."/>
            <person name="Gujja S."/>
            <person name="Hansen M."/>
            <person name="Howarth C."/>
            <person name="Imamovic A."/>
            <person name="Ireland A."/>
            <person name="Larimer J."/>
            <person name="McCowan C."/>
            <person name="Murphy C."/>
            <person name="Pearson M."/>
            <person name="Poon T.W."/>
            <person name="Priest M."/>
            <person name="Roberts A."/>
            <person name="Saif S."/>
            <person name="Shea T."/>
            <person name="Sykes S."/>
            <person name="Wortman J."/>
            <person name="Nusbaum C."/>
            <person name="Birren B."/>
        </authorList>
    </citation>
    <scope>NUCLEOTIDE SEQUENCE [LARGE SCALE GENOMIC DNA]</scope>
    <source>
        <strain evidence="3">CHvinca01</strain>
    </source>
</reference>
<organism evidence="3">
    <name type="scientific">Phytophthora nicotianae</name>
    <name type="common">Potato buckeye rot agent</name>
    <name type="synonym">Phytophthora parasitica</name>
    <dbReference type="NCBI Taxonomy" id="4792"/>
    <lineage>
        <taxon>Eukaryota</taxon>
        <taxon>Sar</taxon>
        <taxon>Stramenopiles</taxon>
        <taxon>Oomycota</taxon>
        <taxon>Peronosporomycetes</taxon>
        <taxon>Peronosporales</taxon>
        <taxon>Peronosporaceae</taxon>
        <taxon>Phytophthora</taxon>
    </lineage>
</organism>
<evidence type="ECO:0000256" key="2">
    <source>
        <dbReference type="SAM" id="SignalP"/>
    </source>
</evidence>
<keyword evidence="2" id="KW-0732">Signal</keyword>
<dbReference type="Proteomes" id="UP000054423">
    <property type="component" value="Unassembled WGS sequence"/>
</dbReference>
<sequence length="72" mass="7567">MNRGSVWVLYALSQIVLLNIRLHTVKIVSDSEPELQAQPGTGSKPAAGGVGEEAMSASGLSGHLISEAFKNF</sequence>